<feature type="transmembrane region" description="Helical" evidence="1">
    <location>
        <begin position="48"/>
        <end position="66"/>
    </location>
</feature>
<accession>A0A9P0JJD9</accession>
<organism evidence="2 3">
    <name type="scientific">Acanthoscelides obtectus</name>
    <name type="common">Bean weevil</name>
    <name type="synonym">Bruchus obtectus</name>
    <dbReference type="NCBI Taxonomy" id="200917"/>
    <lineage>
        <taxon>Eukaryota</taxon>
        <taxon>Metazoa</taxon>
        <taxon>Ecdysozoa</taxon>
        <taxon>Arthropoda</taxon>
        <taxon>Hexapoda</taxon>
        <taxon>Insecta</taxon>
        <taxon>Pterygota</taxon>
        <taxon>Neoptera</taxon>
        <taxon>Endopterygota</taxon>
        <taxon>Coleoptera</taxon>
        <taxon>Polyphaga</taxon>
        <taxon>Cucujiformia</taxon>
        <taxon>Chrysomeloidea</taxon>
        <taxon>Chrysomelidae</taxon>
        <taxon>Bruchinae</taxon>
        <taxon>Bruchini</taxon>
        <taxon>Acanthoscelides</taxon>
    </lineage>
</organism>
<evidence type="ECO:0000256" key="1">
    <source>
        <dbReference type="SAM" id="Phobius"/>
    </source>
</evidence>
<dbReference type="CDD" id="cd16021">
    <property type="entry name" value="ALP_like"/>
    <property type="match status" value="1"/>
</dbReference>
<dbReference type="InterPro" id="IPR017850">
    <property type="entry name" value="Alkaline_phosphatase_core_sf"/>
</dbReference>
<keyword evidence="1" id="KW-1133">Transmembrane helix</keyword>
<dbReference type="SUPFAM" id="SSF53649">
    <property type="entry name" value="Alkaline phosphatase-like"/>
    <property type="match status" value="1"/>
</dbReference>
<dbReference type="GO" id="GO:0005615">
    <property type="term" value="C:extracellular space"/>
    <property type="evidence" value="ECO:0007669"/>
    <property type="project" value="TreeGrafter"/>
</dbReference>
<dbReference type="Pfam" id="PF02995">
    <property type="entry name" value="DUF229"/>
    <property type="match status" value="1"/>
</dbReference>
<dbReference type="PANTHER" id="PTHR10974:SF1">
    <property type="entry name" value="FI08016P-RELATED"/>
    <property type="match status" value="1"/>
</dbReference>
<dbReference type="Proteomes" id="UP001152888">
    <property type="component" value="Unassembled WGS sequence"/>
</dbReference>
<dbReference type="Gene3D" id="3.40.720.10">
    <property type="entry name" value="Alkaline Phosphatase, subunit A"/>
    <property type="match status" value="1"/>
</dbReference>
<dbReference type="InterPro" id="IPR004245">
    <property type="entry name" value="DUF229"/>
</dbReference>
<comment type="caution">
    <text evidence="2">The sequence shown here is derived from an EMBL/GenBank/DDBJ whole genome shotgun (WGS) entry which is preliminary data.</text>
</comment>
<keyword evidence="1" id="KW-0472">Membrane</keyword>
<dbReference type="AlphaFoldDB" id="A0A9P0JJD9"/>
<reference evidence="2" key="1">
    <citation type="submission" date="2022-03" db="EMBL/GenBank/DDBJ databases">
        <authorList>
            <person name="Sayadi A."/>
        </authorList>
    </citation>
    <scope>NUCLEOTIDE SEQUENCE</scope>
</reference>
<dbReference type="EMBL" id="CAKOFQ010006653">
    <property type="protein sequence ID" value="CAH1954113.1"/>
    <property type="molecule type" value="Genomic_DNA"/>
</dbReference>
<evidence type="ECO:0000313" key="3">
    <source>
        <dbReference type="Proteomes" id="UP001152888"/>
    </source>
</evidence>
<dbReference type="FunFam" id="3.40.720.10:FF:000017">
    <property type="entry name" value="Predicted protein"/>
    <property type="match status" value="1"/>
</dbReference>
<keyword evidence="1" id="KW-0812">Transmembrane</keyword>
<gene>
    <name evidence="2" type="ORF">ACAOBT_LOCUS371</name>
</gene>
<proteinExistence type="predicted"/>
<dbReference type="OrthoDB" id="413313at2759"/>
<dbReference type="PANTHER" id="PTHR10974">
    <property type="entry name" value="FI08016P-RELATED"/>
    <property type="match status" value="1"/>
</dbReference>
<sequence>MQDKCTTVLVYTREAMSRSNCYPYGYRRLGSDGMEVVDDSWRVRLPSLLWIPVFVFGALLYFVDIFEIEFLSLHPTIESIKDFTYDIHKGFAINTPGCKIPEMDPFDPSVQKFIEPPTPVECNKGVPALFEANLTSIYITRSSLPAYNVSDINDLRCCYWVIQRIEPKKNQYDVFMSKSSMCKYINTSAEIKDEFIKVQCFLDNATTYVDTFSFVPIKNSTKSKVIRSKPLNVLVVGLDAVSRLNLHRQMPDTLKYLQQLEAVEMLGYNKVGDNTFPNLIPVLTGLFEDELIKSCWPTTKSFFDNCTFLWNHFKSKGFVTAYGEDSSWMGLFNYQRHGFQKQATDYAYNYFNRYAETHIGNAHKMNVNQCEGARMVYKDLLEYIKKFVVTMNNNSLPFFGFFWGASLSHDYLNQPKLGDPVYLKFFQELQEEGHLNNTALVLMSDHGIRWGGIRQTYQGRMEERLPFVFVVLPTWYRNNYDRAYSNLKRNARRLTTPFDLHETLYDLLDPYGLSGENLKTANKSRGISFFRDITKYRTCEDAGIASHWCACQQSKELDKNSSVVIDVATFAVNYINLELQGYAQCANLTLLDILNARLMSHSGDIEGLNNIQDYMITIKTIPGEAIFEVTVRYFEIDHKYAVIGTISRLNLYGKQSACITDFHLKLYCFCKNFL</sequence>
<name>A0A9P0JJD9_ACAOB</name>
<protein>
    <submittedName>
        <fullName evidence="2">Uncharacterized protein</fullName>
    </submittedName>
</protein>
<evidence type="ECO:0000313" key="2">
    <source>
        <dbReference type="EMBL" id="CAH1954113.1"/>
    </source>
</evidence>
<keyword evidence="3" id="KW-1185">Reference proteome</keyword>